<gene>
    <name evidence="1" type="ORF">E2C01_078297</name>
</gene>
<dbReference type="AlphaFoldDB" id="A0A5B7IMK5"/>
<comment type="caution">
    <text evidence="1">The sequence shown here is derived from an EMBL/GenBank/DDBJ whole genome shotgun (WGS) entry which is preliminary data.</text>
</comment>
<evidence type="ECO:0000313" key="2">
    <source>
        <dbReference type="Proteomes" id="UP000324222"/>
    </source>
</evidence>
<dbReference type="Proteomes" id="UP000324222">
    <property type="component" value="Unassembled WGS sequence"/>
</dbReference>
<name>A0A5B7IMK5_PORTR</name>
<accession>A0A5B7IMK5</accession>
<sequence length="112" mass="12625">MFHVLHLIHYWIHGERASTVFWWTKTKTFDKFLARQTTITVPLQCDQDCRENCYMLGGFSQPTVQHRFIVQHLGCRWGAVVITWARSECAGRAGAEGTSLAAARGTDGLCPA</sequence>
<protein>
    <submittedName>
        <fullName evidence="1">Uncharacterized protein</fullName>
    </submittedName>
</protein>
<keyword evidence="2" id="KW-1185">Reference proteome</keyword>
<evidence type="ECO:0000313" key="1">
    <source>
        <dbReference type="EMBL" id="MPC83585.1"/>
    </source>
</evidence>
<reference evidence="1 2" key="1">
    <citation type="submission" date="2019-05" db="EMBL/GenBank/DDBJ databases">
        <title>Another draft genome of Portunus trituberculatus and its Hox gene families provides insights of decapod evolution.</title>
        <authorList>
            <person name="Jeong J.-H."/>
            <person name="Song I."/>
            <person name="Kim S."/>
            <person name="Choi T."/>
            <person name="Kim D."/>
            <person name="Ryu S."/>
            <person name="Kim W."/>
        </authorList>
    </citation>
    <scope>NUCLEOTIDE SEQUENCE [LARGE SCALE GENOMIC DNA]</scope>
    <source>
        <tissue evidence="1">Muscle</tissue>
    </source>
</reference>
<organism evidence="1 2">
    <name type="scientific">Portunus trituberculatus</name>
    <name type="common">Swimming crab</name>
    <name type="synonym">Neptunus trituberculatus</name>
    <dbReference type="NCBI Taxonomy" id="210409"/>
    <lineage>
        <taxon>Eukaryota</taxon>
        <taxon>Metazoa</taxon>
        <taxon>Ecdysozoa</taxon>
        <taxon>Arthropoda</taxon>
        <taxon>Crustacea</taxon>
        <taxon>Multicrustacea</taxon>
        <taxon>Malacostraca</taxon>
        <taxon>Eumalacostraca</taxon>
        <taxon>Eucarida</taxon>
        <taxon>Decapoda</taxon>
        <taxon>Pleocyemata</taxon>
        <taxon>Brachyura</taxon>
        <taxon>Eubrachyura</taxon>
        <taxon>Portunoidea</taxon>
        <taxon>Portunidae</taxon>
        <taxon>Portuninae</taxon>
        <taxon>Portunus</taxon>
    </lineage>
</organism>
<proteinExistence type="predicted"/>
<dbReference type="EMBL" id="VSRR010062885">
    <property type="protein sequence ID" value="MPC83585.1"/>
    <property type="molecule type" value="Genomic_DNA"/>
</dbReference>